<dbReference type="EMBL" id="AJWY01012691">
    <property type="protein sequence ID" value="EKC49238.1"/>
    <property type="molecule type" value="Genomic_DNA"/>
</dbReference>
<dbReference type="AlphaFoldDB" id="K1RV23"/>
<comment type="caution">
    <text evidence="1">The sequence shown here is derived from an EMBL/GenBank/DDBJ whole genome shotgun (WGS) entry which is preliminary data.</text>
</comment>
<gene>
    <name evidence="1" type="ORF">LEA_18492</name>
</gene>
<dbReference type="GO" id="GO:0008168">
    <property type="term" value="F:methyltransferase activity"/>
    <property type="evidence" value="ECO:0007669"/>
    <property type="project" value="UniProtKB-KW"/>
</dbReference>
<feature type="non-terminal residue" evidence="1">
    <location>
        <position position="183"/>
    </location>
</feature>
<organism evidence="1">
    <name type="scientific">human gut metagenome</name>
    <dbReference type="NCBI Taxonomy" id="408170"/>
    <lineage>
        <taxon>unclassified sequences</taxon>
        <taxon>metagenomes</taxon>
        <taxon>organismal metagenomes</taxon>
    </lineage>
</organism>
<protein>
    <submittedName>
        <fullName evidence="1">DNA methylase</fullName>
    </submittedName>
</protein>
<feature type="non-terminal residue" evidence="1">
    <location>
        <position position="1"/>
    </location>
</feature>
<name>K1RV23_9ZZZZ</name>
<sequence>FIVRAGSPETAELTWPKVQRRLAQLIREDKFYTEAERDNFDDIDPVAIREALAQRGIVGGKVVDSEKLNSDPFIQRVMQDAERVAEQALMERAKGQISDFCRSEYGSEADFSDPAKIGVAYTTVTDDEIPLQVNIDLVNYRLERYLDDEHLETRQYGSLQEIITNELENLDFSDLIHVSDEDV</sequence>
<proteinExistence type="predicted"/>
<dbReference type="GO" id="GO:0032259">
    <property type="term" value="P:methylation"/>
    <property type="evidence" value="ECO:0007669"/>
    <property type="project" value="UniProtKB-KW"/>
</dbReference>
<evidence type="ECO:0000313" key="1">
    <source>
        <dbReference type="EMBL" id="EKC49238.1"/>
    </source>
</evidence>
<reference evidence="1" key="1">
    <citation type="journal article" date="2013" name="Environ. Microbiol.">
        <title>Microbiota from the distal guts of lean and obese adolescents exhibit partial functional redundancy besides clear differences in community structure.</title>
        <authorList>
            <person name="Ferrer M."/>
            <person name="Ruiz A."/>
            <person name="Lanza F."/>
            <person name="Haange S.B."/>
            <person name="Oberbach A."/>
            <person name="Till H."/>
            <person name="Bargiela R."/>
            <person name="Campoy C."/>
            <person name="Segura M.T."/>
            <person name="Richter M."/>
            <person name="von Bergen M."/>
            <person name="Seifert J."/>
            <person name="Suarez A."/>
        </authorList>
    </citation>
    <scope>NUCLEOTIDE SEQUENCE</scope>
</reference>
<keyword evidence="1" id="KW-0808">Transferase</keyword>
<accession>K1RV23</accession>
<keyword evidence="1" id="KW-0489">Methyltransferase</keyword>